<dbReference type="InterPro" id="IPR002514">
    <property type="entry name" value="Transposase_8"/>
</dbReference>
<dbReference type="GO" id="GO:0003677">
    <property type="term" value="F:DNA binding"/>
    <property type="evidence" value="ECO:0007669"/>
    <property type="project" value="InterPro"/>
</dbReference>
<accession>A0A2Z3N966</accession>
<evidence type="ECO:0000313" key="3">
    <source>
        <dbReference type="Proteomes" id="UP000246996"/>
    </source>
</evidence>
<organism evidence="2 3">
    <name type="scientific">Geobacillus thermoleovorans</name>
    <name type="common">Bacillus thermoleovorans</name>
    <dbReference type="NCBI Taxonomy" id="33941"/>
    <lineage>
        <taxon>Bacteria</taxon>
        <taxon>Bacillati</taxon>
        <taxon>Bacillota</taxon>
        <taxon>Bacilli</taxon>
        <taxon>Bacillales</taxon>
        <taxon>Anoxybacillaceae</taxon>
        <taxon>Geobacillus</taxon>
        <taxon>Geobacillus thermoleovorans group</taxon>
    </lineage>
</organism>
<dbReference type="SUPFAM" id="SSF46689">
    <property type="entry name" value="Homeodomain-like"/>
    <property type="match status" value="1"/>
</dbReference>
<evidence type="ECO:0000313" key="2">
    <source>
        <dbReference type="EMBL" id="AWO74433.1"/>
    </source>
</evidence>
<feature type="compositionally biased region" description="Basic residues" evidence="1">
    <location>
        <begin position="68"/>
        <end position="83"/>
    </location>
</feature>
<dbReference type="Gene3D" id="1.10.10.60">
    <property type="entry name" value="Homeodomain-like"/>
    <property type="match status" value="1"/>
</dbReference>
<gene>
    <name evidence="2" type="ORF">C1N76_07870</name>
</gene>
<dbReference type="GO" id="GO:0004803">
    <property type="term" value="F:transposase activity"/>
    <property type="evidence" value="ECO:0007669"/>
    <property type="project" value="InterPro"/>
</dbReference>
<evidence type="ECO:0000256" key="1">
    <source>
        <dbReference type="SAM" id="MobiDB-lite"/>
    </source>
</evidence>
<name>A0A2Z3N966_GEOTH</name>
<protein>
    <submittedName>
        <fullName evidence="2">Transposase</fullName>
    </submittedName>
</protein>
<dbReference type="GO" id="GO:0006313">
    <property type="term" value="P:DNA transposition"/>
    <property type="evidence" value="ECO:0007669"/>
    <property type="project" value="InterPro"/>
</dbReference>
<dbReference type="RefSeq" id="WP_021321315.1">
    <property type="nucleotide sequence ID" value="NZ_CP027303.2"/>
</dbReference>
<dbReference type="Proteomes" id="UP000246996">
    <property type="component" value="Chromosome"/>
</dbReference>
<dbReference type="InterPro" id="IPR009057">
    <property type="entry name" value="Homeodomain-like_sf"/>
</dbReference>
<dbReference type="AlphaFoldDB" id="A0A2Z3N966"/>
<dbReference type="InterPro" id="IPR052057">
    <property type="entry name" value="IS150/IS1296_orfA-like"/>
</dbReference>
<dbReference type="PANTHER" id="PTHR33795:SF1">
    <property type="entry name" value="INSERTION ELEMENT IS150 PROTEIN INSJ"/>
    <property type="match status" value="1"/>
</dbReference>
<reference evidence="3" key="1">
    <citation type="submission" date="2018-02" db="EMBL/GenBank/DDBJ databases">
        <title>The complete genome of bacterial strain SGAirxxxx.</title>
        <authorList>
            <person name="Schuster S.C."/>
        </authorList>
    </citation>
    <scope>NUCLEOTIDE SEQUENCE [LARGE SCALE GENOMIC DNA]</scope>
    <source>
        <strain evidence="3">SGAir0734</strain>
    </source>
</reference>
<feature type="region of interest" description="Disordered" evidence="1">
    <location>
        <begin position="62"/>
        <end position="87"/>
    </location>
</feature>
<dbReference type="Pfam" id="PF01527">
    <property type="entry name" value="HTH_Tnp_1"/>
    <property type="match status" value="1"/>
</dbReference>
<dbReference type="EMBL" id="CP027303">
    <property type="protein sequence ID" value="AWO74433.1"/>
    <property type="molecule type" value="Genomic_DNA"/>
</dbReference>
<proteinExistence type="predicted"/>
<dbReference type="PANTHER" id="PTHR33795">
    <property type="entry name" value="INSERTION ELEMENT IS150 PROTEIN INSJ"/>
    <property type="match status" value="1"/>
</dbReference>
<sequence>MFEMKKTRKGKTTYSPEFKLKAVKMYIEEGYGYKRVCKELGIPSTKTIRLWVKNYDETGLDGLEERRGKSKSPLKGGPRKKKLRLEEENRRLKAENEYLKKLRSLARR</sequence>